<dbReference type="AlphaFoldDB" id="A0A9W9NAG9"/>
<feature type="compositionally biased region" description="Polar residues" evidence="6">
    <location>
        <begin position="1"/>
        <end position="13"/>
    </location>
</feature>
<feature type="region of interest" description="Disordered" evidence="6">
    <location>
        <begin position="672"/>
        <end position="691"/>
    </location>
</feature>
<evidence type="ECO:0000256" key="2">
    <source>
        <dbReference type="ARBA" id="ARBA00023015"/>
    </source>
</evidence>
<protein>
    <recommendedName>
        <fullName evidence="7">Zn(2)-C6 fungal-type domain-containing protein</fullName>
    </recommendedName>
</protein>
<dbReference type="PROSITE" id="PS00463">
    <property type="entry name" value="ZN2_CY6_FUNGAL_1"/>
    <property type="match status" value="1"/>
</dbReference>
<keyword evidence="3" id="KW-0238">DNA-binding</keyword>
<dbReference type="SMART" id="SM00066">
    <property type="entry name" value="GAL4"/>
    <property type="match status" value="1"/>
</dbReference>
<keyword evidence="4" id="KW-0804">Transcription</keyword>
<feature type="region of interest" description="Disordered" evidence="6">
    <location>
        <begin position="1"/>
        <end position="25"/>
    </location>
</feature>
<dbReference type="GO" id="GO:0008270">
    <property type="term" value="F:zinc ion binding"/>
    <property type="evidence" value="ECO:0007669"/>
    <property type="project" value="InterPro"/>
</dbReference>
<feature type="region of interest" description="Disordered" evidence="6">
    <location>
        <begin position="94"/>
        <end position="124"/>
    </location>
</feature>
<name>A0A9W9NAG9_9EURO</name>
<dbReference type="PROSITE" id="PS50048">
    <property type="entry name" value="ZN2_CY6_FUNGAL_2"/>
    <property type="match status" value="1"/>
</dbReference>
<organism evidence="8 9">
    <name type="scientific">Penicillium cinerascens</name>
    <dbReference type="NCBI Taxonomy" id="70096"/>
    <lineage>
        <taxon>Eukaryota</taxon>
        <taxon>Fungi</taxon>
        <taxon>Dikarya</taxon>
        <taxon>Ascomycota</taxon>
        <taxon>Pezizomycotina</taxon>
        <taxon>Eurotiomycetes</taxon>
        <taxon>Eurotiomycetidae</taxon>
        <taxon>Eurotiales</taxon>
        <taxon>Aspergillaceae</taxon>
        <taxon>Penicillium</taxon>
    </lineage>
</organism>
<dbReference type="GO" id="GO:0000981">
    <property type="term" value="F:DNA-binding transcription factor activity, RNA polymerase II-specific"/>
    <property type="evidence" value="ECO:0007669"/>
    <property type="project" value="InterPro"/>
</dbReference>
<comment type="caution">
    <text evidence="8">The sequence shown here is derived from an EMBL/GenBank/DDBJ whole genome shotgun (WGS) entry which is preliminary data.</text>
</comment>
<keyword evidence="1" id="KW-0479">Metal-binding</keyword>
<sequence>MFSTFSANLNSTDRPSEKPAAAPRPKRNQVVRACDWCRLNRIKCDDKQPCQNCRNHGGYCSNTKQFEAPSLPAANREIHRLRNRLKDYQEQLDKVTEESKRHATDAESPSRQSSNASNSTSPGIAFFMELPHSHRKTWDGLQKPESRTGRLIHYGPLSSSYMVMRLNRYMSESFNQLHLKSLLPVRLSQLHRHSPTVSQEQLSDEMEPPSLRLGLAEVEDLSREQEEHFLVLLWQAYHCMYPIVAEEEFREYYGSLWAGTNGQAPRQPSALVDSLLAVCMQYGSTFLVDDEDVTNGETETQAAKCTTAAHTFYRRSQRALMESLEHPSIPSLQSHIYCIIYLYNTANLDTGHALLGLAIRVAQMLRLHIRPLGPLPKTTQELYSRIWWTLYQLDSQISMTLGRPPLINPNEVGCAIPTDMGDAVQLSPTVLISPPEEEIGWLSFHVQYIRLMAAARGVNAAFGARCAEVLQTKNIQDIHEDPPTLELLGSFLGSGVRAMYDWVQTVPRSLKNQRKGSGEAFSTDRTSLNLNPASPLWLQRQRLLLEIIYHHLQIATFRPFIRFPPRGASLTPLSDSHSISALNHAVVVTNILNQVLSETDLLCGWTPAFQYQWDATICILSFVVANPVCPPTPAARKILPMALRNLDTLGQSFTPVANTIQVAWEQFRSSSTPRGWSQLTPPSQSASDTAVLPPVSVRSSTGIITTTRMPSIGPGVITSTSQPIDPFSALLTPTNLPSNMMLGNDFSDPATITPPLDFMDTSFNLPSDLLVGTGTQWMSNGAMSLDSWEEYGSQ</sequence>
<dbReference type="InterPro" id="IPR001138">
    <property type="entry name" value="Zn2Cys6_DnaBD"/>
</dbReference>
<evidence type="ECO:0000313" key="8">
    <source>
        <dbReference type="EMBL" id="KAJ5215364.1"/>
    </source>
</evidence>
<dbReference type="Gene3D" id="4.10.240.10">
    <property type="entry name" value="Zn(2)-C6 fungal-type DNA-binding domain"/>
    <property type="match status" value="1"/>
</dbReference>
<evidence type="ECO:0000256" key="3">
    <source>
        <dbReference type="ARBA" id="ARBA00023125"/>
    </source>
</evidence>
<dbReference type="Pfam" id="PF04082">
    <property type="entry name" value="Fungal_trans"/>
    <property type="match status" value="1"/>
</dbReference>
<dbReference type="GeneID" id="83176134"/>
<feature type="compositionally biased region" description="Polar residues" evidence="6">
    <location>
        <begin position="672"/>
        <end position="688"/>
    </location>
</feature>
<dbReference type="InterPro" id="IPR007219">
    <property type="entry name" value="XnlR_reg_dom"/>
</dbReference>
<dbReference type="RefSeq" id="XP_058311177.1">
    <property type="nucleotide sequence ID" value="XM_058448833.1"/>
</dbReference>
<dbReference type="SMART" id="SM00906">
    <property type="entry name" value="Fungal_trans"/>
    <property type="match status" value="1"/>
</dbReference>
<dbReference type="CDD" id="cd00067">
    <property type="entry name" value="GAL4"/>
    <property type="match status" value="1"/>
</dbReference>
<dbReference type="OrthoDB" id="2283488at2759"/>
<dbReference type="Proteomes" id="UP001150904">
    <property type="component" value="Unassembled WGS sequence"/>
</dbReference>
<keyword evidence="9" id="KW-1185">Reference proteome</keyword>
<dbReference type="InterPro" id="IPR036864">
    <property type="entry name" value="Zn2-C6_fun-type_DNA-bd_sf"/>
</dbReference>
<evidence type="ECO:0000313" key="9">
    <source>
        <dbReference type="Proteomes" id="UP001150904"/>
    </source>
</evidence>
<evidence type="ECO:0000256" key="1">
    <source>
        <dbReference type="ARBA" id="ARBA00022723"/>
    </source>
</evidence>
<dbReference type="GO" id="GO:0000978">
    <property type="term" value="F:RNA polymerase II cis-regulatory region sequence-specific DNA binding"/>
    <property type="evidence" value="ECO:0007669"/>
    <property type="project" value="TreeGrafter"/>
</dbReference>
<dbReference type="InterPro" id="IPR051127">
    <property type="entry name" value="Fungal_SecMet_Regulators"/>
</dbReference>
<evidence type="ECO:0000256" key="4">
    <source>
        <dbReference type="ARBA" id="ARBA00023163"/>
    </source>
</evidence>
<keyword evidence="5" id="KW-0539">Nucleus</keyword>
<dbReference type="Pfam" id="PF00172">
    <property type="entry name" value="Zn_clus"/>
    <property type="match status" value="1"/>
</dbReference>
<dbReference type="CDD" id="cd12148">
    <property type="entry name" value="fungal_TF_MHR"/>
    <property type="match status" value="1"/>
</dbReference>
<proteinExistence type="predicted"/>
<dbReference type="GO" id="GO:0005634">
    <property type="term" value="C:nucleus"/>
    <property type="evidence" value="ECO:0007669"/>
    <property type="project" value="TreeGrafter"/>
</dbReference>
<reference evidence="8" key="1">
    <citation type="submission" date="2022-12" db="EMBL/GenBank/DDBJ databases">
        <authorList>
            <person name="Petersen C."/>
        </authorList>
    </citation>
    <scope>NUCLEOTIDE SEQUENCE</scope>
    <source>
        <strain evidence="8">IBT 15544</strain>
    </source>
</reference>
<evidence type="ECO:0000259" key="7">
    <source>
        <dbReference type="PROSITE" id="PS50048"/>
    </source>
</evidence>
<evidence type="ECO:0000256" key="5">
    <source>
        <dbReference type="ARBA" id="ARBA00023242"/>
    </source>
</evidence>
<reference evidence="8" key="2">
    <citation type="journal article" date="2023" name="IMA Fungus">
        <title>Comparative genomic study of the Penicillium genus elucidates a diverse pangenome and 15 lateral gene transfer events.</title>
        <authorList>
            <person name="Petersen C."/>
            <person name="Sorensen T."/>
            <person name="Nielsen M.R."/>
            <person name="Sondergaard T.E."/>
            <person name="Sorensen J.L."/>
            <person name="Fitzpatrick D.A."/>
            <person name="Frisvad J.C."/>
            <person name="Nielsen K.L."/>
        </authorList>
    </citation>
    <scope>NUCLEOTIDE SEQUENCE</scope>
    <source>
        <strain evidence="8">IBT 15544</strain>
    </source>
</reference>
<dbReference type="SUPFAM" id="SSF57701">
    <property type="entry name" value="Zn2/Cys6 DNA-binding domain"/>
    <property type="match status" value="1"/>
</dbReference>
<gene>
    <name evidence="8" type="ORF">N7498_001771</name>
</gene>
<evidence type="ECO:0000256" key="6">
    <source>
        <dbReference type="SAM" id="MobiDB-lite"/>
    </source>
</evidence>
<dbReference type="GO" id="GO:0000435">
    <property type="term" value="P:positive regulation of transcription from RNA polymerase II promoter by galactose"/>
    <property type="evidence" value="ECO:0007669"/>
    <property type="project" value="TreeGrafter"/>
</dbReference>
<dbReference type="PANTHER" id="PTHR47424:SF12">
    <property type="entry name" value="TRANSCRIPTION FACTOR ASQA"/>
    <property type="match status" value="1"/>
</dbReference>
<keyword evidence="2" id="KW-0805">Transcription regulation</keyword>
<accession>A0A9W9NAG9</accession>
<feature type="domain" description="Zn(2)-C6 fungal-type" evidence="7">
    <location>
        <begin position="33"/>
        <end position="62"/>
    </location>
</feature>
<dbReference type="GO" id="GO:0006351">
    <property type="term" value="P:DNA-templated transcription"/>
    <property type="evidence" value="ECO:0007669"/>
    <property type="project" value="InterPro"/>
</dbReference>
<feature type="compositionally biased region" description="Low complexity" evidence="6">
    <location>
        <begin position="109"/>
        <end position="122"/>
    </location>
</feature>
<feature type="compositionally biased region" description="Basic and acidic residues" evidence="6">
    <location>
        <begin position="94"/>
        <end position="105"/>
    </location>
</feature>
<dbReference type="EMBL" id="JAPQKR010000005">
    <property type="protein sequence ID" value="KAJ5215364.1"/>
    <property type="molecule type" value="Genomic_DNA"/>
</dbReference>
<dbReference type="PANTHER" id="PTHR47424">
    <property type="entry name" value="REGULATORY PROTEIN GAL4"/>
    <property type="match status" value="1"/>
</dbReference>